<accession>A0A7S2XBA7</accession>
<feature type="region of interest" description="Disordered" evidence="1">
    <location>
        <begin position="1"/>
        <end position="28"/>
    </location>
</feature>
<evidence type="ECO:0000313" key="2">
    <source>
        <dbReference type="EMBL" id="CAD9765655.1"/>
    </source>
</evidence>
<name>A0A7S2XBA7_9EUKA</name>
<proteinExistence type="predicted"/>
<sequence>MEDLLASLGNEIKNIEKKDREETEQEIKRQQFQIAQNRNGFAPLPSQNKDSIELHKAIVEGFQTKMTPTEMKRRFLARKAKRKQNRKAKRAQQVADKLGEKRNRNKMKKKRKNRIKGIY</sequence>
<reference evidence="2" key="1">
    <citation type="submission" date="2021-01" db="EMBL/GenBank/DDBJ databases">
        <authorList>
            <person name="Corre E."/>
            <person name="Pelletier E."/>
            <person name="Niang G."/>
            <person name="Scheremetjew M."/>
            <person name="Finn R."/>
            <person name="Kale V."/>
            <person name="Holt S."/>
            <person name="Cochrane G."/>
            <person name="Meng A."/>
            <person name="Brown T."/>
            <person name="Cohen L."/>
        </authorList>
    </citation>
    <scope>NUCLEOTIDE SEQUENCE</scope>
    <source>
        <strain evidence="2">CCMP622</strain>
    </source>
</reference>
<evidence type="ECO:0000256" key="1">
    <source>
        <dbReference type="SAM" id="MobiDB-lite"/>
    </source>
</evidence>
<feature type="region of interest" description="Disordered" evidence="1">
    <location>
        <begin position="80"/>
        <end position="119"/>
    </location>
</feature>
<feature type="compositionally biased region" description="Basic residues" evidence="1">
    <location>
        <begin position="80"/>
        <end position="90"/>
    </location>
</feature>
<protein>
    <submittedName>
        <fullName evidence="2">Uncharacterized protein</fullName>
    </submittedName>
</protein>
<feature type="compositionally biased region" description="Basic residues" evidence="1">
    <location>
        <begin position="103"/>
        <end position="119"/>
    </location>
</feature>
<dbReference type="EMBL" id="HBHP01017380">
    <property type="protein sequence ID" value="CAD9765655.1"/>
    <property type="molecule type" value="Transcribed_RNA"/>
</dbReference>
<organism evidence="2">
    <name type="scientific">Lotharella oceanica</name>
    <dbReference type="NCBI Taxonomy" id="641309"/>
    <lineage>
        <taxon>Eukaryota</taxon>
        <taxon>Sar</taxon>
        <taxon>Rhizaria</taxon>
        <taxon>Cercozoa</taxon>
        <taxon>Chlorarachniophyceae</taxon>
        <taxon>Lotharella</taxon>
    </lineage>
</organism>
<feature type="compositionally biased region" description="Basic and acidic residues" evidence="1">
    <location>
        <begin position="13"/>
        <end position="28"/>
    </location>
</feature>
<dbReference type="AlphaFoldDB" id="A0A7S2XBA7"/>
<gene>
    <name evidence="2" type="ORF">LSP00402_LOCUS10772</name>
</gene>